<keyword evidence="1" id="KW-1133">Transmembrane helix</keyword>
<organism evidence="2 3">
    <name type="scientific">Streptococcus pluranimalium</name>
    <dbReference type="NCBI Taxonomy" id="82348"/>
    <lineage>
        <taxon>Bacteria</taxon>
        <taxon>Bacillati</taxon>
        <taxon>Bacillota</taxon>
        <taxon>Bacilli</taxon>
        <taxon>Lactobacillales</taxon>
        <taxon>Streptococcaceae</taxon>
        <taxon>Streptococcus</taxon>
    </lineage>
</organism>
<dbReference type="Proteomes" id="UP000255411">
    <property type="component" value="Chromosome"/>
</dbReference>
<sequence length="327" mass="38022">MSNQYLENNYKIKLIKSSSDIDYIDSVKIYSRVTPSDIRTNTNELTYWLDNKTVEFESYFFSLFLNDTNIGLAMCTYLRSTKTVVIEYIAVEDAYRKNNTYLSYLNELRMFISNLLEVTYFICEISNKNNGVEVDDESKIFKTILSIENFFTIDADYHTLPLGINNEFSSFEAKLMINSNTNIKTIPKESYIRIVQSLYFEYYVNWYAPFFSESERLRYNNQIQNTFASIQNKLEELPEPLQFIEVNKDKLKSAGSVEKLPAPKKKLNHNLTSMFISIFTFPIIIIVYYKVFNFFGIDTTTNFTPIIGGISSIIVGILPSLLKKDTV</sequence>
<evidence type="ECO:0000313" key="3">
    <source>
        <dbReference type="Proteomes" id="UP000255411"/>
    </source>
</evidence>
<name>A0A345VJF6_9STRE</name>
<dbReference type="RefSeq" id="WP_115130085.1">
    <property type="nucleotide sequence ID" value="NZ_CP022601.1"/>
</dbReference>
<gene>
    <name evidence="2" type="ORF">Sp14A_09370</name>
</gene>
<feature type="transmembrane region" description="Helical" evidence="1">
    <location>
        <begin position="303"/>
        <end position="322"/>
    </location>
</feature>
<reference evidence="2 3" key="1">
    <citation type="submission" date="2017-07" db="EMBL/GenBank/DDBJ databases">
        <title>Streptococcus pluranimalium as cause of bovine abortion.</title>
        <authorList>
            <person name="Rodriguez Campos S."/>
            <person name="Gobeli Brawand S."/>
            <person name="Brodard I."/>
            <person name="Rychener L."/>
            <person name="Perreten V."/>
        </authorList>
    </citation>
    <scope>NUCLEOTIDE SEQUENCE [LARGE SCALE GENOMIC DNA]</scope>
    <source>
        <strain evidence="2 3">14A0014</strain>
    </source>
</reference>
<keyword evidence="1" id="KW-0812">Transmembrane</keyword>
<proteinExistence type="predicted"/>
<evidence type="ECO:0000313" key="2">
    <source>
        <dbReference type="EMBL" id="AXJ12858.1"/>
    </source>
</evidence>
<dbReference type="AlphaFoldDB" id="A0A345VJF6"/>
<accession>A0A345VJF6</accession>
<protein>
    <submittedName>
        <fullName evidence="2">Uncharacterized protein</fullName>
    </submittedName>
</protein>
<evidence type="ECO:0000256" key="1">
    <source>
        <dbReference type="SAM" id="Phobius"/>
    </source>
</evidence>
<keyword evidence="1" id="KW-0472">Membrane</keyword>
<feature type="transmembrane region" description="Helical" evidence="1">
    <location>
        <begin position="271"/>
        <end position="291"/>
    </location>
</feature>
<dbReference type="EMBL" id="CP022601">
    <property type="protein sequence ID" value="AXJ12858.1"/>
    <property type="molecule type" value="Genomic_DNA"/>
</dbReference>